<proteinExistence type="predicted"/>
<organism evidence="1">
    <name type="scientific">Siphoviridae sp. ctc6d98</name>
    <dbReference type="NCBI Taxonomy" id="2825569"/>
    <lineage>
        <taxon>Viruses</taxon>
        <taxon>Duplodnaviria</taxon>
        <taxon>Heunggongvirae</taxon>
        <taxon>Uroviricota</taxon>
        <taxon>Caudoviricetes</taxon>
    </lineage>
</organism>
<evidence type="ECO:0000313" key="1">
    <source>
        <dbReference type="EMBL" id="DAE04361.1"/>
    </source>
</evidence>
<dbReference type="EMBL" id="BK015386">
    <property type="protein sequence ID" value="DAE04361.1"/>
    <property type="molecule type" value="Genomic_DNA"/>
</dbReference>
<name>A0A8S5PD99_9CAUD</name>
<keyword evidence="1" id="KW-0689">Ribosomal protein</keyword>
<accession>A0A8S5PD99</accession>
<sequence>MTMKNKILKLFGRKEVNWYREFGVLAPFCPYCGEPAYDTHRCAFCGRKYIWRDSPHPPTIAEYGDYTAAQTGGSILIFKGDRMVYHASYTGDPMTEDELKDHIAFVFGLGMTDD</sequence>
<keyword evidence="1" id="KW-0687">Ribonucleoprotein</keyword>
<protein>
    <submittedName>
        <fullName evidence="1">30S ribosomal protein S11</fullName>
    </submittedName>
</protein>
<reference evidence="1" key="1">
    <citation type="journal article" date="2021" name="Proc. Natl. Acad. Sci. U.S.A.">
        <title>A Catalog of Tens of Thousands of Viruses from Human Metagenomes Reveals Hidden Associations with Chronic Diseases.</title>
        <authorList>
            <person name="Tisza M.J."/>
            <person name="Buck C.B."/>
        </authorList>
    </citation>
    <scope>NUCLEOTIDE SEQUENCE</scope>
    <source>
        <strain evidence="1">Ctc6d98</strain>
    </source>
</reference>